<dbReference type="InterPro" id="IPR039470">
    <property type="entry name" value="Nuc_deoxyri_tr2"/>
</dbReference>
<keyword evidence="4" id="KW-1185">Reference proteome</keyword>
<dbReference type="Pfam" id="PF15891">
    <property type="entry name" value="Nuc_deoxyri_tr2"/>
    <property type="match status" value="1"/>
</dbReference>
<dbReference type="Gene3D" id="3.40.50.450">
    <property type="match status" value="1"/>
</dbReference>
<evidence type="ECO:0000256" key="1">
    <source>
        <dbReference type="SAM" id="MobiDB-lite"/>
    </source>
</evidence>
<comment type="caution">
    <text evidence="3">The sequence shown here is derived from an EMBL/GenBank/DDBJ whole genome shotgun (WGS) entry which is preliminary data.</text>
</comment>
<name>A0ABY2QFT8_9SPHN</name>
<gene>
    <name evidence="3" type="ORF">E5988_12755</name>
</gene>
<dbReference type="EMBL" id="SSTI01000009">
    <property type="protein sequence ID" value="THG39116.1"/>
    <property type="molecule type" value="Genomic_DNA"/>
</dbReference>
<evidence type="ECO:0000313" key="4">
    <source>
        <dbReference type="Proteomes" id="UP000308038"/>
    </source>
</evidence>
<proteinExistence type="predicted"/>
<sequence>MLYPLALALAVAATPDAASTAPTPQATTQQAATTGRATVVTAPERPATTPDRPRIFLGGSIDMGNAPDWQKQLIAALADRDVVILNPRRPDWNPAWRPEASEPEFRRQVEWELEAQESADIIVLYLAPGSQSPVSLLELGLHARSGKVILLCPPGFWRKGNVDITAERYGIQQVASLEELHKAIDTRLAVPARAGR</sequence>
<evidence type="ECO:0000313" key="3">
    <source>
        <dbReference type="EMBL" id="THG39116.1"/>
    </source>
</evidence>
<protein>
    <recommendedName>
        <fullName evidence="5">Nucleoside 2-deoxyribosyltransferase</fullName>
    </recommendedName>
</protein>
<feature type="chain" id="PRO_5046406707" description="Nucleoside 2-deoxyribosyltransferase" evidence="2">
    <location>
        <begin position="21"/>
        <end position="196"/>
    </location>
</feature>
<evidence type="ECO:0008006" key="5">
    <source>
        <dbReference type="Google" id="ProtNLM"/>
    </source>
</evidence>
<keyword evidence="2" id="KW-0732">Signal</keyword>
<dbReference type="Proteomes" id="UP000308038">
    <property type="component" value="Unassembled WGS sequence"/>
</dbReference>
<dbReference type="RefSeq" id="WP_136451918.1">
    <property type="nucleotide sequence ID" value="NZ_SSTI01000009.1"/>
</dbReference>
<organism evidence="3 4">
    <name type="scientific">Sphingomonas olei</name>
    <dbReference type="NCBI Taxonomy" id="1886787"/>
    <lineage>
        <taxon>Bacteria</taxon>
        <taxon>Pseudomonadati</taxon>
        <taxon>Pseudomonadota</taxon>
        <taxon>Alphaproteobacteria</taxon>
        <taxon>Sphingomonadales</taxon>
        <taxon>Sphingomonadaceae</taxon>
        <taxon>Sphingomonas</taxon>
    </lineage>
</organism>
<evidence type="ECO:0000256" key="2">
    <source>
        <dbReference type="SAM" id="SignalP"/>
    </source>
</evidence>
<reference evidence="3 4" key="1">
    <citation type="submission" date="2019-04" db="EMBL/GenBank/DDBJ databases">
        <title>Microbes associate with the intestines of laboratory mice.</title>
        <authorList>
            <person name="Navarre W."/>
            <person name="Wong E."/>
            <person name="Huang K.C."/>
            <person name="Tropini C."/>
            <person name="Ng K."/>
            <person name="Yu B."/>
        </authorList>
    </citation>
    <scope>NUCLEOTIDE SEQUENCE [LARGE SCALE GENOMIC DNA]</scope>
    <source>
        <strain evidence="3 4">NM83_B4-11</strain>
    </source>
</reference>
<feature type="region of interest" description="Disordered" evidence="1">
    <location>
        <begin position="15"/>
        <end position="36"/>
    </location>
</feature>
<feature type="signal peptide" evidence="2">
    <location>
        <begin position="1"/>
        <end position="20"/>
    </location>
</feature>
<accession>A0ABY2QFT8</accession>